<name>A0A3N4M1I9_9PEZI</name>
<organism evidence="2 3">
    <name type="scientific">Terfezia boudieri ATCC MYA-4762</name>
    <dbReference type="NCBI Taxonomy" id="1051890"/>
    <lineage>
        <taxon>Eukaryota</taxon>
        <taxon>Fungi</taxon>
        <taxon>Dikarya</taxon>
        <taxon>Ascomycota</taxon>
        <taxon>Pezizomycotina</taxon>
        <taxon>Pezizomycetes</taxon>
        <taxon>Pezizales</taxon>
        <taxon>Pezizaceae</taxon>
        <taxon>Terfezia</taxon>
    </lineage>
</organism>
<keyword evidence="3" id="KW-1185">Reference proteome</keyword>
<evidence type="ECO:0000313" key="3">
    <source>
        <dbReference type="Proteomes" id="UP000267821"/>
    </source>
</evidence>
<dbReference type="EMBL" id="ML121528">
    <property type="protein sequence ID" value="RPB29036.1"/>
    <property type="molecule type" value="Genomic_DNA"/>
</dbReference>
<evidence type="ECO:0000313" key="2">
    <source>
        <dbReference type="EMBL" id="RPB29036.1"/>
    </source>
</evidence>
<feature type="compositionally biased region" description="Polar residues" evidence="1">
    <location>
        <begin position="320"/>
        <end position="333"/>
    </location>
</feature>
<protein>
    <submittedName>
        <fullName evidence="2">Uncharacterized protein</fullName>
    </submittedName>
</protein>
<accession>A0A3N4M1I9</accession>
<dbReference type="InParanoid" id="A0A3N4M1I9"/>
<dbReference type="OrthoDB" id="10444731at2759"/>
<feature type="region of interest" description="Disordered" evidence="1">
    <location>
        <begin position="448"/>
        <end position="508"/>
    </location>
</feature>
<dbReference type="Proteomes" id="UP000267821">
    <property type="component" value="Unassembled WGS sequence"/>
</dbReference>
<feature type="compositionally biased region" description="Polar residues" evidence="1">
    <location>
        <begin position="108"/>
        <end position="118"/>
    </location>
</feature>
<feature type="region of interest" description="Disordered" evidence="1">
    <location>
        <begin position="239"/>
        <end position="371"/>
    </location>
</feature>
<evidence type="ECO:0000256" key="1">
    <source>
        <dbReference type="SAM" id="MobiDB-lite"/>
    </source>
</evidence>
<feature type="compositionally biased region" description="Low complexity" evidence="1">
    <location>
        <begin position="243"/>
        <end position="253"/>
    </location>
</feature>
<sequence>MVRGNSNCVSKKETTSTSNSKSRIKTDPPVRVAADNDAGPRRSRRLQSKQENAELETNPAQSLAAPTPATYPSNAATKPLPSSRSSRASGAFAPQKTKDRDSRRGQITKLSPLSTKVPTSRRKAETSGTKGNNPVARPQAAKISGTGTATWSRPVVDSPLVADGGRPSVPRDQQEISEEQIADAPVAATETVVLGMLETSHRPCSPPVARAVKAFITRGGWEGEGERRFRLRRRLGQERIVAGEESAASSGSSNKKRKLPSRNEEAAGAPKALAEDLEDEASALTSSHAVSFSKRKGKSATDEERPASSHTSKKRKPAPSANTINSSTRSAPRSSRKSNPKAGKPGLLPSSIRKAITEGPTEVHGVPVDRLRQKESEVATVGRVNARGKKKKVIEAIPGAWSGPESVPAPGLAPRGLIGGHGERKWNLGLEARAGGSEANILEEVSALMESNDSPVDPAQAQKPSSTEKERRSASIFISDGEIGSDIDSVCAPMAPKRASSPAGPGGG</sequence>
<dbReference type="AlphaFoldDB" id="A0A3N4M1I9"/>
<feature type="region of interest" description="Disordered" evidence="1">
    <location>
        <begin position="1"/>
        <end position="183"/>
    </location>
</feature>
<gene>
    <name evidence="2" type="ORF">L211DRAFT_864651</name>
</gene>
<proteinExistence type="predicted"/>
<feature type="compositionally biased region" description="Low complexity" evidence="1">
    <location>
        <begin position="82"/>
        <end position="91"/>
    </location>
</feature>
<reference evidence="2 3" key="1">
    <citation type="journal article" date="2018" name="Nat. Ecol. Evol.">
        <title>Pezizomycetes genomes reveal the molecular basis of ectomycorrhizal truffle lifestyle.</title>
        <authorList>
            <person name="Murat C."/>
            <person name="Payen T."/>
            <person name="Noel B."/>
            <person name="Kuo A."/>
            <person name="Morin E."/>
            <person name="Chen J."/>
            <person name="Kohler A."/>
            <person name="Krizsan K."/>
            <person name="Balestrini R."/>
            <person name="Da Silva C."/>
            <person name="Montanini B."/>
            <person name="Hainaut M."/>
            <person name="Levati E."/>
            <person name="Barry K.W."/>
            <person name="Belfiori B."/>
            <person name="Cichocki N."/>
            <person name="Clum A."/>
            <person name="Dockter R.B."/>
            <person name="Fauchery L."/>
            <person name="Guy J."/>
            <person name="Iotti M."/>
            <person name="Le Tacon F."/>
            <person name="Lindquist E.A."/>
            <person name="Lipzen A."/>
            <person name="Malagnac F."/>
            <person name="Mello A."/>
            <person name="Molinier V."/>
            <person name="Miyauchi S."/>
            <person name="Poulain J."/>
            <person name="Riccioni C."/>
            <person name="Rubini A."/>
            <person name="Sitrit Y."/>
            <person name="Splivallo R."/>
            <person name="Traeger S."/>
            <person name="Wang M."/>
            <person name="Zifcakova L."/>
            <person name="Wipf D."/>
            <person name="Zambonelli A."/>
            <person name="Paolocci F."/>
            <person name="Nowrousian M."/>
            <person name="Ottonello S."/>
            <person name="Baldrian P."/>
            <person name="Spatafora J.W."/>
            <person name="Henrissat B."/>
            <person name="Nagy L.G."/>
            <person name="Aury J.M."/>
            <person name="Wincker P."/>
            <person name="Grigoriev I.V."/>
            <person name="Bonfante P."/>
            <person name="Martin F.M."/>
        </authorList>
    </citation>
    <scope>NUCLEOTIDE SEQUENCE [LARGE SCALE GENOMIC DNA]</scope>
    <source>
        <strain evidence="2 3">ATCC MYA-4762</strain>
    </source>
</reference>